<keyword evidence="1" id="KW-1133">Transmembrane helix</keyword>
<organism evidence="2 3">
    <name type="scientific">Youxingia wuxianensis</name>
    <dbReference type="NCBI Taxonomy" id="2763678"/>
    <lineage>
        <taxon>Bacteria</taxon>
        <taxon>Bacillati</taxon>
        <taxon>Bacillota</taxon>
        <taxon>Clostridia</taxon>
        <taxon>Eubacteriales</taxon>
        <taxon>Oscillospiraceae</taxon>
        <taxon>Youxingia</taxon>
    </lineage>
</organism>
<evidence type="ECO:0000313" key="3">
    <source>
        <dbReference type="Proteomes" id="UP000623678"/>
    </source>
</evidence>
<dbReference type="Proteomes" id="UP000623678">
    <property type="component" value="Unassembled WGS sequence"/>
</dbReference>
<sequence>MKKSTQVAIGGLTAALCLLLMFMTGLIPFSSYVFPAMAGIVLIVVREENGAGTAWLTYVVISILSLLIVPDRQAVMLFILFLGYYPIVKPVVEKFPKPLAYVVKFIFFNVAIIAFYYVVIYVFGIPDLLEDFGNFGKYTAYVALGMADFTFFVYDFLLSNMEHIYLHWFRPKILRKIG</sequence>
<keyword evidence="1" id="KW-0472">Membrane</keyword>
<protein>
    <submittedName>
        <fullName evidence="2">Uncharacterized protein</fullName>
    </submittedName>
</protein>
<gene>
    <name evidence="2" type="ORF">H8705_05420</name>
</gene>
<evidence type="ECO:0000256" key="1">
    <source>
        <dbReference type="SAM" id="Phobius"/>
    </source>
</evidence>
<feature type="transmembrane region" description="Helical" evidence="1">
    <location>
        <begin position="138"/>
        <end position="158"/>
    </location>
</feature>
<dbReference type="AlphaFoldDB" id="A0A926ER63"/>
<keyword evidence="1" id="KW-0812">Transmembrane</keyword>
<reference evidence="2" key="1">
    <citation type="submission" date="2020-08" db="EMBL/GenBank/DDBJ databases">
        <title>Genome public.</title>
        <authorList>
            <person name="Liu C."/>
            <person name="Sun Q."/>
        </authorList>
    </citation>
    <scope>NUCLEOTIDE SEQUENCE</scope>
    <source>
        <strain evidence="2">NSJ-64</strain>
    </source>
</reference>
<feature type="transmembrane region" description="Helical" evidence="1">
    <location>
        <begin position="54"/>
        <end position="87"/>
    </location>
</feature>
<evidence type="ECO:0000313" key="2">
    <source>
        <dbReference type="EMBL" id="MBC8585019.1"/>
    </source>
</evidence>
<proteinExistence type="predicted"/>
<keyword evidence="3" id="KW-1185">Reference proteome</keyword>
<accession>A0A926ER63</accession>
<feature type="transmembrane region" description="Helical" evidence="1">
    <location>
        <begin position="99"/>
        <end position="123"/>
    </location>
</feature>
<name>A0A926ER63_9FIRM</name>
<dbReference type="EMBL" id="JACRTD010000003">
    <property type="protein sequence ID" value="MBC8585019.1"/>
    <property type="molecule type" value="Genomic_DNA"/>
</dbReference>
<dbReference type="RefSeq" id="WP_262394801.1">
    <property type="nucleotide sequence ID" value="NZ_JACRTD010000003.1"/>
</dbReference>
<comment type="caution">
    <text evidence="2">The sequence shown here is derived from an EMBL/GenBank/DDBJ whole genome shotgun (WGS) entry which is preliminary data.</text>
</comment>